<dbReference type="SUPFAM" id="SSF53756">
    <property type="entry name" value="UDP-Glycosyltransferase/glycogen phosphorylase"/>
    <property type="match status" value="1"/>
</dbReference>
<evidence type="ECO:0000313" key="1">
    <source>
        <dbReference type="EMBL" id="BBO88351.1"/>
    </source>
</evidence>
<protein>
    <recommendedName>
        <fullName evidence="3">Glycosyl transferase family 1 domain-containing protein</fullName>
    </recommendedName>
</protein>
<sequence length="82" mass="9824">MFESFGYSIAEAMMMGYRPLINDFPGADELWPSDCLFSDIDDLIRMVQDDNYHSERYREYVNKRYSPKIQINHIENMICEMI</sequence>
<proteinExistence type="predicted"/>
<accession>A0A5K8A7A3</accession>
<evidence type="ECO:0000313" key="2">
    <source>
        <dbReference type="Proteomes" id="UP000422108"/>
    </source>
</evidence>
<dbReference type="AlphaFoldDB" id="A0A5K8A7A3"/>
<organism evidence="1 2">
    <name type="scientific">Desulfosarcina ovata subsp. ovata</name>
    <dbReference type="NCBI Taxonomy" id="2752305"/>
    <lineage>
        <taxon>Bacteria</taxon>
        <taxon>Pseudomonadati</taxon>
        <taxon>Thermodesulfobacteriota</taxon>
        <taxon>Desulfobacteria</taxon>
        <taxon>Desulfobacterales</taxon>
        <taxon>Desulfosarcinaceae</taxon>
        <taxon>Desulfosarcina</taxon>
    </lineage>
</organism>
<dbReference type="Proteomes" id="UP000422108">
    <property type="component" value="Chromosome"/>
</dbReference>
<keyword evidence="2" id="KW-1185">Reference proteome</keyword>
<evidence type="ECO:0008006" key="3">
    <source>
        <dbReference type="Google" id="ProtNLM"/>
    </source>
</evidence>
<gene>
    <name evidence="1" type="ORF">DSCOOX_15310</name>
</gene>
<reference evidence="1 2" key="1">
    <citation type="submission" date="2019-11" db="EMBL/GenBank/DDBJ databases">
        <title>Comparative genomics of hydrocarbon-degrading Desulfosarcina strains.</title>
        <authorList>
            <person name="Watanabe M."/>
            <person name="Kojima H."/>
            <person name="Fukui M."/>
        </authorList>
    </citation>
    <scope>NUCLEOTIDE SEQUENCE [LARGE SCALE GENOMIC DNA]</scope>
    <source>
        <strain evidence="2">oXyS1</strain>
    </source>
</reference>
<name>A0A5K8A7A3_9BACT</name>
<dbReference type="EMBL" id="AP021879">
    <property type="protein sequence ID" value="BBO88351.1"/>
    <property type="molecule type" value="Genomic_DNA"/>
</dbReference>
<dbReference type="Gene3D" id="3.40.50.2000">
    <property type="entry name" value="Glycogen Phosphorylase B"/>
    <property type="match status" value="1"/>
</dbReference>